<reference evidence="11" key="2">
    <citation type="submission" date="2025-04" db="UniProtKB">
        <authorList>
            <consortium name="RefSeq"/>
        </authorList>
    </citation>
    <scope>IDENTIFICATION</scope>
    <source>
        <strain evidence="11">USDA-PBARC FA_bdor</strain>
        <tissue evidence="11">Whole organism</tissue>
    </source>
</reference>
<dbReference type="EC" id="2.4.1.-" evidence="8"/>
<dbReference type="EMBL" id="GBYB01001090">
    <property type="protein sequence ID" value="JAG70857.1"/>
    <property type="molecule type" value="Transcribed_RNA"/>
</dbReference>
<accession>A0A9R1T502</accession>
<dbReference type="OrthoDB" id="2526284at2759"/>
<evidence type="ECO:0000256" key="2">
    <source>
        <dbReference type="ARBA" id="ARBA00007647"/>
    </source>
</evidence>
<dbReference type="GeneID" id="105266703"/>
<organism evidence="9">
    <name type="scientific">Fopius arisanus</name>
    <dbReference type="NCBI Taxonomy" id="64838"/>
    <lineage>
        <taxon>Eukaryota</taxon>
        <taxon>Metazoa</taxon>
        <taxon>Ecdysozoa</taxon>
        <taxon>Arthropoda</taxon>
        <taxon>Hexapoda</taxon>
        <taxon>Insecta</taxon>
        <taxon>Pterygota</taxon>
        <taxon>Neoptera</taxon>
        <taxon>Endopterygota</taxon>
        <taxon>Hymenoptera</taxon>
        <taxon>Apocrita</taxon>
        <taxon>Ichneumonoidea</taxon>
        <taxon>Braconidae</taxon>
        <taxon>Opiinae</taxon>
        <taxon>Fopius</taxon>
    </lineage>
</organism>
<keyword evidence="5 8" id="KW-0812">Transmembrane</keyword>
<dbReference type="InterPro" id="IPR008166">
    <property type="entry name" value="Glyco_transf_92"/>
</dbReference>
<keyword evidence="10" id="KW-1185">Reference proteome</keyword>
<dbReference type="Proteomes" id="UP000694866">
    <property type="component" value="Unplaced"/>
</dbReference>
<sequence length="503" mass="59366">MSYQLLHKPIVSNWTMSRYCKVTLTLIGIIIGLLFIFVRSREYKLRQIYKLQNEIADIIDFEMEYMTREIFTEGDKWLPVAGINGHIYSAYFDPRPEVILKYSRSSANTFGEIFIVALLPTNTQSQHLTCVLQFEDNDRQTIFKKIPAQLRILNDHWDLEYSAFFIICDLTYKNLENAYDYRQLPEAVRIVHHHEDDDNGQFVDMHYPKYGMKQLSQEKSDFMAVCVPVLHHNFNRALELIEFIEYYEMMGINHFTLYNSSVTPEVDKVLTYYRTKLTATILNWNLPSIYVYEQTLRHEGLFAALNDCLYRNTHHHSYKYVGTFDVDEFLVPRQHDNFRDLMRDLDLYPNQNDSAGFIFRNVYFYTMYPDNVASRKKVPYLYTRAKTERLKMPHEPGKRSRYVVRGKDTVEIGNYNIWEFREGSLMSSEKEFKEYIVNPETALLHHYAPCEAEETGCYLKSIETDDIALRFTERLASRVEKTCSTIFGADGCPPPRKRIFGSE</sequence>
<feature type="transmembrane region" description="Helical" evidence="8">
    <location>
        <begin position="16"/>
        <end position="38"/>
    </location>
</feature>
<evidence type="ECO:0000256" key="4">
    <source>
        <dbReference type="ARBA" id="ARBA00022679"/>
    </source>
</evidence>
<evidence type="ECO:0000256" key="5">
    <source>
        <dbReference type="ARBA" id="ARBA00022692"/>
    </source>
</evidence>
<keyword evidence="7 8" id="KW-0472">Membrane</keyword>
<gene>
    <name evidence="9" type="primary">F13G3.3_2</name>
    <name evidence="11" type="synonym">LOC105266703</name>
    <name evidence="9" type="ORF">g.26812</name>
</gene>
<dbReference type="RefSeq" id="XP_011303364.1">
    <property type="nucleotide sequence ID" value="XM_011305062.1"/>
</dbReference>
<evidence type="ECO:0000256" key="8">
    <source>
        <dbReference type="RuleBase" id="RU366017"/>
    </source>
</evidence>
<accession>A0A0C9QZF2</accession>
<keyword evidence="6 8" id="KW-1133">Transmembrane helix</keyword>
<dbReference type="AlphaFoldDB" id="A0A0C9QZF2"/>
<dbReference type="Pfam" id="PF01697">
    <property type="entry name" value="Glyco_transf_92"/>
    <property type="match status" value="1"/>
</dbReference>
<evidence type="ECO:0000313" key="9">
    <source>
        <dbReference type="EMBL" id="JAG70857.1"/>
    </source>
</evidence>
<reference evidence="9" key="1">
    <citation type="submission" date="2015-01" db="EMBL/GenBank/DDBJ databases">
        <title>Transcriptome Assembly of Fopius arisanus.</title>
        <authorList>
            <person name="Geib S."/>
        </authorList>
    </citation>
    <scope>NUCLEOTIDE SEQUENCE</scope>
</reference>
<keyword evidence="3 8" id="KW-0328">Glycosyltransferase</keyword>
<evidence type="ECO:0000256" key="1">
    <source>
        <dbReference type="ARBA" id="ARBA00004167"/>
    </source>
</evidence>
<evidence type="ECO:0000313" key="11">
    <source>
        <dbReference type="RefSeq" id="XP_011303364.1"/>
    </source>
</evidence>
<dbReference type="PANTHER" id="PTHR21461:SF40">
    <property type="entry name" value="GLYCOSYLTRANSFERASE FAMILY 92 PROTEIN"/>
    <property type="match status" value="1"/>
</dbReference>
<comment type="similarity">
    <text evidence="2 8">Belongs to the glycosyltransferase 92 family.</text>
</comment>
<dbReference type="PANTHER" id="PTHR21461">
    <property type="entry name" value="GLYCOSYLTRANSFERASE FAMILY 92 PROTEIN"/>
    <property type="match status" value="1"/>
</dbReference>
<dbReference type="KEGG" id="fas:105266703"/>
<evidence type="ECO:0000256" key="7">
    <source>
        <dbReference type="ARBA" id="ARBA00023136"/>
    </source>
</evidence>
<keyword evidence="4 8" id="KW-0808">Transferase</keyword>
<proteinExistence type="inferred from homology"/>
<name>A0A0C9QZF2_9HYME</name>
<dbReference type="GO" id="GO:0016757">
    <property type="term" value="F:glycosyltransferase activity"/>
    <property type="evidence" value="ECO:0007669"/>
    <property type="project" value="UniProtKB-UniRule"/>
</dbReference>
<protein>
    <recommendedName>
        <fullName evidence="8">Glycosyltransferase family 92 protein</fullName>
        <ecNumber evidence="8">2.4.1.-</ecNumber>
    </recommendedName>
</protein>
<dbReference type="GO" id="GO:0016020">
    <property type="term" value="C:membrane"/>
    <property type="evidence" value="ECO:0007669"/>
    <property type="project" value="UniProtKB-SubCell"/>
</dbReference>
<comment type="subcellular location">
    <subcellularLocation>
        <location evidence="1">Membrane</location>
        <topology evidence="1">Single-pass membrane protein</topology>
    </subcellularLocation>
</comment>
<dbReference type="GO" id="GO:0005737">
    <property type="term" value="C:cytoplasm"/>
    <property type="evidence" value="ECO:0007669"/>
    <property type="project" value="TreeGrafter"/>
</dbReference>
<evidence type="ECO:0000313" key="10">
    <source>
        <dbReference type="Proteomes" id="UP000694866"/>
    </source>
</evidence>
<evidence type="ECO:0000256" key="3">
    <source>
        <dbReference type="ARBA" id="ARBA00022676"/>
    </source>
</evidence>
<evidence type="ECO:0000256" key="6">
    <source>
        <dbReference type="ARBA" id="ARBA00022989"/>
    </source>
</evidence>